<evidence type="ECO:0000256" key="3">
    <source>
        <dbReference type="ARBA" id="ARBA00022723"/>
    </source>
</evidence>
<name>A0A7W9SWP8_ARMRO</name>
<dbReference type="GO" id="GO:0071555">
    <property type="term" value="P:cell wall organization"/>
    <property type="evidence" value="ECO:0007669"/>
    <property type="project" value="UniProtKB-KW"/>
</dbReference>
<dbReference type="Proteomes" id="UP000520814">
    <property type="component" value="Unassembled WGS sequence"/>
</dbReference>
<dbReference type="GO" id="GO:0160237">
    <property type="term" value="F:D-Ala-D-Ala dipeptidase activity"/>
    <property type="evidence" value="ECO:0007669"/>
    <property type="project" value="UniProtKB-EC"/>
</dbReference>
<dbReference type="InterPro" id="IPR000755">
    <property type="entry name" value="A_A_dipeptidase"/>
</dbReference>
<keyword evidence="2" id="KW-0645">Protease</keyword>
<accession>A0A7W9SWP8</accession>
<keyword evidence="4 9" id="KW-0378">Hydrolase</keyword>
<reference evidence="9 10" key="1">
    <citation type="submission" date="2020-08" db="EMBL/GenBank/DDBJ databases">
        <title>Genomic Encyclopedia of Type Strains, Phase IV (KMG-IV): sequencing the most valuable type-strain genomes for metagenomic binning, comparative biology and taxonomic classification.</title>
        <authorList>
            <person name="Goeker M."/>
        </authorList>
    </citation>
    <scope>NUCLEOTIDE SEQUENCE [LARGE SCALE GENOMIC DNA]</scope>
    <source>
        <strain evidence="9 10">DSM 23562</strain>
    </source>
</reference>
<evidence type="ECO:0000256" key="8">
    <source>
        <dbReference type="ARBA" id="ARBA00023316"/>
    </source>
</evidence>
<keyword evidence="7" id="KW-0482">Metalloprotease</keyword>
<dbReference type="InterPro" id="IPR009045">
    <property type="entry name" value="Zn_M74/Hedgehog-like"/>
</dbReference>
<dbReference type="SUPFAM" id="SSF55166">
    <property type="entry name" value="Hedgehog/DD-peptidase"/>
    <property type="match status" value="1"/>
</dbReference>
<evidence type="ECO:0000256" key="4">
    <source>
        <dbReference type="ARBA" id="ARBA00022801"/>
    </source>
</evidence>
<dbReference type="EMBL" id="JACHGW010000008">
    <property type="protein sequence ID" value="MBB6053755.1"/>
    <property type="molecule type" value="Genomic_DNA"/>
</dbReference>
<dbReference type="EC" id="3.4.13.22" evidence="9"/>
<evidence type="ECO:0000313" key="9">
    <source>
        <dbReference type="EMBL" id="MBB6053755.1"/>
    </source>
</evidence>
<dbReference type="RefSeq" id="WP_184203844.1">
    <property type="nucleotide sequence ID" value="NZ_JACHGW010000008.1"/>
</dbReference>
<keyword evidence="3" id="KW-0479">Metal-binding</keyword>
<evidence type="ECO:0000256" key="2">
    <source>
        <dbReference type="ARBA" id="ARBA00022670"/>
    </source>
</evidence>
<evidence type="ECO:0000256" key="5">
    <source>
        <dbReference type="ARBA" id="ARBA00022833"/>
    </source>
</evidence>
<dbReference type="PANTHER" id="PTHR43126:SF2">
    <property type="entry name" value="D-ALANYL-D-ALANINE DIPEPTIDASE"/>
    <property type="match status" value="1"/>
</dbReference>
<dbReference type="AlphaFoldDB" id="A0A7W9SWP8"/>
<evidence type="ECO:0000256" key="1">
    <source>
        <dbReference type="ARBA" id="ARBA00001362"/>
    </source>
</evidence>
<evidence type="ECO:0000256" key="7">
    <source>
        <dbReference type="ARBA" id="ARBA00023049"/>
    </source>
</evidence>
<keyword evidence="5" id="KW-0862">Zinc</keyword>
<keyword evidence="8" id="KW-0961">Cell wall biogenesis/degradation</keyword>
<comment type="catalytic activity">
    <reaction evidence="1">
        <text>D-alanyl-D-alanine + H2O = 2 D-alanine</text>
        <dbReference type="Rhea" id="RHEA:20661"/>
        <dbReference type="ChEBI" id="CHEBI:15377"/>
        <dbReference type="ChEBI" id="CHEBI:57416"/>
        <dbReference type="ChEBI" id="CHEBI:57822"/>
        <dbReference type="EC" id="3.4.13.22"/>
    </reaction>
</comment>
<dbReference type="Pfam" id="PF01427">
    <property type="entry name" value="Peptidase_M15"/>
    <property type="match status" value="1"/>
</dbReference>
<keyword evidence="6 9" id="KW-0224">Dipeptidase</keyword>
<dbReference type="GO" id="GO:0046872">
    <property type="term" value="F:metal ion binding"/>
    <property type="evidence" value="ECO:0007669"/>
    <property type="project" value="UniProtKB-KW"/>
</dbReference>
<comment type="caution">
    <text evidence="9">The sequence shown here is derived from an EMBL/GenBank/DDBJ whole genome shotgun (WGS) entry which is preliminary data.</text>
</comment>
<dbReference type="GO" id="GO:0006508">
    <property type="term" value="P:proteolysis"/>
    <property type="evidence" value="ECO:0007669"/>
    <property type="project" value="UniProtKB-KW"/>
</dbReference>
<evidence type="ECO:0000313" key="10">
    <source>
        <dbReference type="Proteomes" id="UP000520814"/>
    </source>
</evidence>
<organism evidence="9 10">
    <name type="scientific">Armatimonas rosea</name>
    <dbReference type="NCBI Taxonomy" id="685828"/>
    <lineage>
        <taxon>Bacteria</taxon>
        <taxon>Bacillati</taxon>
        <taxon>Armatimonadota</taxon>
        <taxon>Armatimonadia</taxon>
        <taxon>Armatimonadales</taxon>
        <taxon>Armatimonadaceae</taxon>
        <taxon>Armatimonas</taxon>
    </lineage>
</organism>
<gene>
    <name evidence="9" type="ORF">HNQ39_005597</name>
</gene>
<dbReference type="PANTHER" id="PTHR43126">
    <property type="entry name" value="D-ALANYL-D-ALANINE DIPEPTIDASE"/>
    <property type="match status" value="1"/>
</dbReference>
<keyword evidence="10" id="KW-1185">Reference proteome</keyword>
<dbReference type="Gene3D" id="3.30.1380.10">
    <property type="match status" value="1"/>
</dbReference>
<evidence type="ECO:0000256" key="6">
    <source>
        <dbReference type="ARBA" id="ARBA00022997"/>
    </source>
</evidence>
<protein>
    <submittedName>
        <fullName evidence="9">D-alanyl-D-alanine dipeptidase</fullName>
        <ecNumber evidence="9">3.4.13.22</ecNumber>
    </submittedName>
</protein>
<sequence>MPRRLHTATFDPALAARLRAVSGPEPIAALNRVKEHECGEPLVDIRKHCPGVQVSRKCLPYLRRTVADKLNQAQAALPTGYRLRVTTALRTKETQQGLFDTYFAELTEKHPDWSYATRRRQTCRFFAPYDQPAPPGHCTGAAVDVHLLLPSGRLAELRKPLTGWKSARSLVHGLSERAVRNRELIFTAMLEAGFSNCAEEFWHYSWGDAGWAVRVGERTCVYGWVELPR</sequence>
<proteinExistence type="predicted"/>
<dbReference type="GO" id="GO:0008237">
    <property type="term" value="F:metallopeptidase activity"/>
    <property type="evidence" value="ECO:0007669"/>
    <property type="project" value="UniProtKB-KW"/>
</dbReference>